<evidence type="ECO:0000256" key="6">
    <source>
        <dbReference type="ARBA" id="ARBA00015080"/>
    </source>
</evidence>
<protein>
    <recommendedName>
        <fullName evidence="6 14">Pantothenate kinase</fullName>
        <ecNumber evidence="5 14">2.7.1.33</ecNumber>
    </recommendedName>
    <alternativeName>
        <fullName evidence="13 14">Pantothenic acid kinase</fullName>
    </alternativeName>
</protein>
<dbReference type="Pfam" id="PF00485">
    <property type="entry name" value="PRK"/>
    <property type="match status" value="1"/>
</dbReference>
<evidence type="ECO:0000313" key="17">
    <source>
        <dbReference type="EMBL" id="KWW11054.1"/>
    </source>
</evidence>
<dbReference type="SUPFAM" id="SSF52540">
    <property type="entry name" value="P-loop containing nucleoside triphosphate hydrolases"/>
    <property type="match status" value="1"/>
</dbReference>
<feature type="domain" description="Phosphoribulokinase/uridine kinase" evidence="16">
    <location>
        <begin position="85"/>
        <end position="223"/>
    </location>
</feature>
<keyword evidence="11 14" id="KW-0067">ATP-binding</keyword>
<evidence type="ECO:0000259" key="16">
    <source>
        <dbReference type="Pfam" id="PF00485"/>
    </source>
</evidence>
<comment type="pathway">
    <text evidence="3 14 15">Cofactor biosynthesis; coenzyme A biosynthesis; CoA from (R)-pantothenate: step 1/5.</text>
</comment>
<evidence type="ECO:0000256" key="5">
    <source>
        <dbReference type="ARBA" id="ARBA00012102"/>
    </source>
</evidence>
<evidence type="ECO:0000256" key="10">
    <source>
        <dbReference type="ARBA" id="ARBA00022777"/>
    </source>
</evidence>
<evidence type="ECO:0000256" key="11">
    <source>
        <dbReference type="ARBA" id="ARBA00022840"/>
    </source>
</evidence>
<dbReference type="PIRSF" id="PIRSF000545">
    <property type="entry name" value="Pantothenate_kin"/>
    <property type="match status" value="1"/>
</dbReference>
<dbReference type="AlphaFoldDB" id="A0A109MRZ9"/>
<dbReference type="InterPro" id="IPR027417">
    <property type="entry name" value="P-loop_NTPase"/>
</dbReference>
<dbReference type="GO" id="GO:0005524">
    <property type="term" value="F:ATP binding"/>
    <property type="evidence" value="ECO:0007669"/>
    <property type="project" value="UniProtKB-UniRule"/>
</dbReference>
<comment type="subcellular location">
    <subcellularLocation>
        <location evidence="2 14 15">Cytoplasm</location>
    </subcellularLocation>
</comment>
<dbReference type="NCBIfam" id="TIGR00554">
    <property type="entry name" value="panK_bact"/>
    <property type="match status" value="1"/>
</dbReference>
<dbReference type="UniPathway" id="UPA00241">
    <property type="reaction ID" value="UER00352"/>
</dbReference>
<evidence type="ECO:0000256" key="9">
    <source>
        <dbReference type="ARBA" id="ARBA00022741"/>
    </source>
</evidence>
<organism evidence="17 18">
    <name type="scientific">Peribacillus simplex</name>
    <dbReference type="NCBI Taxonomy" id="1478"/>
    <lineage>
        <taxon>Bacteria</taxon>
        <taxon>Bacillati</taxon>
        <taxon>Bacillota</taxon>
        <taxon>Bacilli</taxon>
        <taxon>Bacillales</taxon>
        <taxon>Bacillaceae</taxon>
        <taxon>Peribacillus</taxon>
    </lineage>
</organism>
<comment type="catalytic activity">
    <reaction evidence="1 14 15">
        <text>(R)-pantothenate + ATP = (R)-4'-phosphopantothenate + ADP + H(+)</text>
        <dbReference type="Rhea" id="RHEA:16373"/>
        <dbReference type="ChEBI" id="CHEBI:10986"/>
        <dbReference type="ChEBI" id="CHEBI:15378"/>
        <dbReference type="ChEBI" id="CHEBI:29032"/>
        <dbReference type="ChEBI" id="CHEBI:30616"/>
        <dbReference type="ChEBI" id="CHEBI:456216"/>
        <dbReference type="EC" id="2.7.1.33"/>
    </reaction>
</comment>
<name>A0A109MRZ9_9BACI</name>
<evidence type="ECO:0000256" key="2">
    <source>
        <dbReference type="ARBA" id="ARBA00004496"/>
    </source>
</evidence>
<evidence type="ECO:0000256" key="8">
    <source>
        <dbReference type="ARBA" id="ARBA00022679"/>
    </source>
</evidence>
<evidence type="ECO:0000256" key="7">
    <source>
        <dbReference type="ARBA" id="ARBA00022490"/>
    </source>
</evidence>
<gene>
    <name evidence="14" type="primary">coaA</name>
    <name evidence="17" type="ORF">AS888_11385</name>
</gene>
<evidence type="ECO:0000256" key="4">
    <source>
        <dbReference type="ARBA" id="ARBA00006087"/>
    </source>
</evidence>
<keyword evidence="9 14" id="KW-0547">Nucleotide-binding</keyword>
<dbReference type="PANTHER" id="PTHR10285">
    <property type="entry name" value="URIDINE KINASE"/>
    <property type="match status" value="1"/>
</dbReference>
<feature type="binding site" evidence="14">
    <location>
        <begin position="90"/>
        <end position="97"/>
    </location>
    <ligand>
        <name>ATP</name>
        <dbReference type="ChEBI" id="CHEBI:30616"/>
    </ligand>
</feature>
<evidence type="ECO:0000256" key="3">
    <source>
        <dbReference type="ARBA" id="ARBA00005225"/>
    </source>
</evidence>
<dbReference type="EC" id="2.7.1.33" evidence="5 14"/>
<evidence type="ECO:0000256" key="12">
    <source>
        <dbReference type="ARBA" id="ARBA00022993"/>
    </source>
</evidence>
<evidence type="ECO:0000256" key="13">
    <source>
        <dbReference type="ARBA" id="ARBA00032866"/>
    </source>
</evidence>
<dbReference type="Gene3D" id="3.40.50.300">
    <property type="entry name" value="P-loop containing nucleotide triphosphate hydrolases"/>
    <property type="match status" value="1"/>
</dbReference>
<keyword evidence="8 14" id="KW-0808">Transferase</keyword>
<keyword evidence="18" id="KW-1185">Reference proteome</keyword>
<accession>A0A109MRZ9</accession>
<keyword evidence="10 14" id="KW-0418">Kinase</keyword>
<reference evidence="17 18" key="1">
    <citation type="submission" date="2015-11" db="EMBL/GenBank/DDBJ databases">
        <title>Genome Sequence of Bacillus simplex strain VanAntwerpen2.</title>
        <authorList>
            <person name="Couger M.B."/>
        </authorList>
    </citation>
    <scope>NUCLEOTIDE SEQUENCE [LARGE SCALE GENOMIC DNA]</scope>
    <source>
        <strain evidence="17 18">VanAntwerpen02</strain>
    </source>
</reference>
<dbReference type="GO" id="GO:0004594">
    <property type="term" value="F:pantothenate kinase activity"/>
    <property type="evidence" value="ECO:0007669"/>
    <property type="project" value="UniProtKB-UniRule"/>
</dbReference>
<proteinExistence type="inferred from homology"/>
<dbReference type="HAMAP" id="MF_00215">
    <property type="entry name" value="Pantothen_kinase_1"/>
    <property type="match status" value="1"/>
</dbReference>
<dbReference type="EMBL" id="LNNH01000059">
    <property type="protein sequence ID" value="KWW11054.1"/>
    <property type="molecule type" value="Genomic_DNA"/>
</dbReference>
<evidence type="ECO:0000313" key="18">
    <source>
        <dbReference type="Proteomes" id="UP000064189"/>
    </source>
</evidence>
<evidence type="ECO:0000256" key="15">
    <source>
        <dbReference type="RuleBase" id="RU003530"/>
    </source>
</evidence>
<dbReference type="InterPro" id="IPR004566">
    <property type="entry name" value="PanK"/>
</dbReference>
<dbReference type="RefSeq" id="WP_061144745.1">
    <property type="nucleotide sequence ID" value="NZ_LNNH01000059.1"/>
</dbReference>
<dbReference type="GO" id="GO:0005737">
    <property type="term" value="C:cytoplasm"/>
    <property type="evidence" value="ECO:0007669"/>
    <property type="project" value="UniProtKB-SubCell"/>
</dbReference>
<comment type="similarity">
    <text evidence="4 14 15">Belongs to the prokaryotic pantothenate kinase family.</text>
</comment>
<keyword evidence="7 14" id="KW-0963">Cytoplasm</keyword>
<dbReference type="GO" id="GO:0015937">
    <property type="term" value="P:coenzyme A biosynthetic process"/>
    <property type="evidence" value="ECO:0007669"/>
    <property type="project" value="UniProtKB-UniRule"/>
</dbReference>
<evidence type="ECO:0000256" key="14">
    <source>
        <dbReference type="HAMAP-Rule" id="MF_00215"/>
    </source>
</evidence>
<comment type="caution">
    <text evidence="17">The sequence shown here is derived from an EMBL/GenBank/DDBJ whole genome shotgun (WGS) entry which is preliminary data.</text>
</comment>
<keyword evidence="12 14" id="KW-0173">Coenzyme A biosynthesis</keyword>
<evidence type="ECO:0000256" key="1">
    <source>
        <dbReference type="ARBA" id="ARBA00001206"/>
    </source>
</evidence>
<dbReference type="InterPro" id="IPR006083">
    <property type="entry name" value="PRK/URK"/>
</dbReference>
<sequence length="307" mass="35653">MNILQSHTALNREEWAKLRNKTPLLLSKNELENVKGTNDIISLQEVEEIYLPLSRLINLKVEASRQWKGVTCSFLDKKPKKVPFVIGVAGSVAVGKSTTARVLRTLLSRWESHKKVDLVTTDGFLYSTDTLEKKGLMSRKGFPESYDTQKLIDFMVRVKSGVDKVEAPVYSHLTYDIVPDKAEIIRNPDILIVEGINVLQVKNSNPLFVSDFFDFSIYLDAEESDIKQWYIERFFLLQKTAFEDKQSYFHRYKDFSQKEAMEKATEIWADINAKNLKENILPTMRRADLILRKNHDHEIEKVYLKKF</sequence>
<dbReference type="CDD" id="cd02025">
    <property type="entry name" value="PanK"/>
    <property type="match status" value="1"/>
</dbReference>
<dbReference type="Proteomes" id="UP000064189">
    <property type="component" value="Unassembled WGS sequence"/>
</dbReference>